<dbReference type="STRING" id="1408157.A0A1J7JZ52"/>
<feature type="compositionally biased region" description="Polar residues" evidence="1">
    <location>
        <begin position="563"/>
        <end position="574"/>
    </location>
</feature>
<protein>
    <recommendedName>
        <fullName evidence="2">DUF6603 domain-containing protein</fullName>
    </recommendedName>
</protein>
<dbReference type="OrthoDB" id="5352492at2759"/>
<dbReference type="SUPFAM" id="SSF56281">
    <property type="entry name" value="Metallo-hydrolase/oxidoreductase"/>
    <property type="match status" value="2"/>
</dbReference>
<dbReference type="PANTHER" id="PTHR30619:SF1">
    <property type="entry name" value="RECOMBINATION PROTEIN 2"/>
    <property type="match status" value="1"/>
</dbReference>
<sequence>MPTYEVNSLHFGVGAGDCALHILYKDGTSISDVLVDGGKGQATNMVPLTKFFDAYTRTLSAVVVTHWDSDHWWGLHTLLDDNYKAGGSKSTWKPTIFNFDGSGQPLTRFYSPYFTDRPVVTSTEPKPHGADFYATGAGAIKRLGVVLDDGTKVDNIALMYSDMNLIGADFFNSVNPPPSAAIAGGWDSPTAMATWHKGRSWHKTTHPGAPGLYCVAQNWDCVGPGTLSLHHVDATDEVGIIDTKSSTPTNQSSLAALIVWDNGQLSHYVGGDRDDPREIPIVAWTDTDGTDASGKHVTSMKASHHGAATSSPTTMFENFNPQNIVVSAGSDYGHPRWEIIMYASTWNKLNLAKKKQDPTDDFRSFEKPLISTCFPYYLANNASTGGKWVELSPNKMSTAVFDDVDYAEFQKALKSMYDEVNALTGGGPKKKKFKSEDPYTTYANKDLKARSAKLQYLGGVLSGMFNELSGVSPQAYPAMSQKTWVYDGEAQATGRRDTSIAYVEVHSQQPYYQDGSVRIQFDGKDKFEWIRNNKTNPKPSAIAAEDRKLAIRRQQHHSGDVARNSNSTNPSLSGTGDDDTTPFPVQVPRNTGIYPVRGAVLTNGEGSAEDSLYDNRNIDPDENANPVGTGTPSDIPTPLPYPANVTWSAGNYFCSARVTFPPSGAGITAVECVDTTDFAFFLPSLHTALIGVATTPDSSGWQAVLDDDEMGEWFVAALDMKPGSLAAVTDIPNFRFTNLCMTLALFGAEAVFNVTSIAAAFRSSSSHQGIPGGGIGDPLNGGIIVDGNRTILGLDPRQPGNGGSGATLKTTTTDLFAYIGLESAAPIVMDLTLDCTQSTGKRNAIWFTPGSGYLTQFRSVWAVDTDGITAINALMANFNLGITVDSAEVIAFKSVHWRLGDPQPDGSYATIGTQISVSSTTLSAYVTLKTYSTEMLVICDGGLSLGDLIDWVFKAFSGGNNKPSGSDVTSWLKSLGDHIVPRQVTVTLDQDNAVGYCGVDFELDMSIGKTSSNQDQTVASLFSFSYTTDMGARITGDFFPKSPPLPFDKLYLPGYEEFRNLQPAANNVVDEIQLASLIPGVTVEDIPAGIDVAIKTASFTVTASSLGFLATLGTSEDQAREVGESSVPHLRLGLLGLGADYSSQTGLNLTFDIGISFTGKDNGSQQAMLIGKLVYMRTKTAQQHLARRKRNGYRLKETDAQSSWQVSAQIQNLSVGTIFELFDADSQDGVLGLIGHIYIASMGLVYNYSSGGSGDSSAATDFTFTGTLMLGLLELDLEYHYPSNKQWSFTAKLSASNNPSGPTTLQDLVNSLYNKDLQPDSGITLPDFVGAINVGGDNVALNVIVQSSTIVQDTISEDGNGGGSTSVPAVFVVVDLKIDEFEVTYVQFQAKGSTTPKRLFRAAITGLPEIPDVPIVGNLAQPFDAMYFLYVAMSPQDKVQGITKAELDAVRAVLPATAAPLLVKQTSANPLSTDILITPGAHFVVAVNTSTGPSAILDYAFNSDKKGEEMALVSDTPPPDSGSGKASMKKTLGPVTLDSIGLLYKDGKLGIILDATFKLGPVELQLLGFSIAVPLSAAQNIGSLLDPSVSINGLAMSFNQPPTSMAGEFARIGDDLFAGGLSISFEPYLVTAAGAYGTITTSKGDTFKTVAVFGKLQGPLIELEFAQISGVTLGFGYNSFMRLPTVDEQAADMFKVFQGGDPAWVTPRLDANWLAAGLEVTALQVLDINALVVVTFDPSVVMGIFADAVGSFPPELPSTANKILYVELGLAGTVDFAAGSMVIEAKLAPTSYILDPSCHLTGGFALCYWFGSNAHAGDWVFTIGGYHPAYKPPPHYPVPDRLAISWTLDSTLSILGQAYLAVTPKACMAGASLFVGLSLGPLSASFAAWVDFLVNFQPFWFDGDGGVSVHVQFTLDLWIVTLHIDVEIGATLHVMGPSIRGTVHVDFWVFGFDINFGSNDGNKPSDPLSLADFYNHILLQDVKSGPAGSNQHTITCVKGLVADTSGESMQSAPAAEWTVRGGGMTFSVKSVFAFTDAAIEQGGAVEDIKNEVYSRPMQLVKGNPLTTTMSISVKDGDEVVANFQIVEDVAELPLAIWGDYTRETDPLSQGNQIPTLLDGTTTPTLPLMTGVTITAPPPLKSPGPIPPFNVLDSNIEHVNSPHEFLQPACDTCATAWNPAEPLPPDQHKTTLPQYHLVEDTWTAAGGATAQAAAQLWASLLWQKAGETEPTVVMRGAPPAGLLVPEVFELDYLAAPMVSVAA</sequence>
<dbReference type="InterPro" id="IPR046538">
    <property type="entry name" value="DUF6603"/>
</dbReference>
<reference evidence="3 4" key="1">
    <citation type="submission" date="2016-10" db="EMBL/GenBank/DDBJ databases">
        <title>Draft genome sequence of Coniochaeta ligniaria NRRL30616, a lignocellulolytic fungus for bioabatement of inhibitors in plant biomass hydrolysates.</title>
        <authorList>
            <consortium name="DOE Joint Genome Institute"/>
            <person name="Jimenez D.J."/>
            <person name="Hector R.E."/>
            <person name="Riley R."/>
            <person name="Sun H."/>
            <person name="Grigoriev I.V."/>
            <person name="Van Elsas J.D."/>
            <person name="Nichols N.N."/>
        </authorList>
    </citation>
    <scope>NUCLEOTIDE SEQUENCE [LARGE SCALE GENOMIC DNA]</scope>
    <source>
        <strain evidence="3 4">NRRL 30616</strain>
    </source>
</reference>
<accession>A0A1J7JZ52</accession>
<dbReference type="InParanoid" id="A0A1J7JZ52"/>
<evidence type="ECO:0000313" key="4">
    <source>
        <dbReference type="Proteomes" id="UP000182658"/>
    </source>
</evidence>
<feature type="domain" description="DUF6603" evidence="2">
    <location>
        <begin position="1528"/>
        <end position="2029"/>
    </location>
</feature>
<keyword evidence="4" id="KW-1185">Reference proteome</keyword>
<evidence type="ECO:0000313" key="3">
    <source>
        <dbReference type="EMBL" id="OIW33122.1"/>
    </source>
</evidence>
<dbReference type="PANTHER" id="PTHR30619">
    <property type="entry name" value="DNA INTERNALIZATION/COMPETENCE PROTEIN COMEC/REC2"/>
    <property type="match status" value="1"/>
</dbReference>
<dbReference type="Proteomes" id="UP000182658">
    <property type="component" value="Unassembled WGS sequence"/>
</dbReference>
<dbReference type="EMBL" id="KV875094">
    <property type="protein sequence ID" value="OIW33122.1"/>
    <property type="molecule type" value="Genomic_DNA"/>
</dbReference>
<evidence type="ECO:0000259" key="2">
    <source>
        <dbReference type="Pfam" id="PF20248"/>
    </source>
</evidence>
<gene>
    <name evidence="3" type="ORF">CONLIGDRAFT_666486</name>
</gene>
<proteinExistence type="predicted"/>
<organism evidence="3 4">
    <name type="scientific">Coniochaeta ligniaria NRRL 30616</name>
    <dbReference type="NCBI Taxonomy" id="1408157"/>
    <lineage>
        <taxon>Eukaryota</taxon>
        <taxon>Fungi</taxon>
        <taxon>Dikarya</taxon>
        <taxon>Ascomycota</taxon>
        <taxon>Pezizomycotina</taxon>
        <taxon>Sordariomycetes</taxon>
        <taxon>Sordariomycetidae</taxon>
        <taxon>Coniochaetales</taxon>
        <taxon>Coniochaetaceae</taxon>
        <taxon>Coniochaeta</taxon>
    </lineage>
</organism>
<dbReference type="Gene3D" id="3.60.15.10">
    <property type="entry name" value="Ribonuclease Z/Hydroxyacylglutathione hydrolase-like"/>
    <property type="match status" value="1"/>
</dbReference>
<feature type="region of interest" description="Disordered" evidence="1">
    <location>
        <begin position="554"/>
        <end position="637"/>
    </location>
</feature>
<dbReference type="InterPro" id="IPR036866">
    <property type="entry name" value="RibonucZ/Hydroxyglut_hydro"/>
</dbReference>
<dbReference type="Pfam" id="PF20248">
    <property type="entry name" value="DUF6603"/>
    <property type="match status" value="1"/>
</dbReference>
<name>A0A1J7JZ52_9PEZI</name>
<dbReference type="InterPro" id="IPR052159">
    <property type="entry name" value="Competence_DNA_uptake"/>
</dbReference>
<evidence type="ECO:0000256" key="1">
    <source>
        <dbReference type="SAM" id="MobiDB-lite"/>
    </source>
</evidence>